<dbReference type="AlphaFoldDB" id="A0A017T881"/>
<dbReference type="eggNOG" id="COG2890">
    <property type="taxonomic scope" value="Bacteria"/>
</dbReference>
<evidence type="ECO:0000313" key="2">
    <source>
        <dbReference type="Proteomes" id="UP000019678"/>
    </source>
</evidence>
<dbReference type="OrthoDB" id="5415907at2"/>
<evidence type="ECO:0000313" key="1">
    <source>
        <dbReference type="EMBL" id="EYF05005.1"/>
    </source>
</evidence>
<reference evidence="1 2" key="1">
    <citation type="submission" date="2013-05" db="EMBL/GenBank/DDBJ databases">
        <title>Genome assembly of Chondromyces apiculatus DSM 436.</title>
        <authorList>
            <person name="Sharma G."/>
            <person name="Khatri I."/>
            <person name="Kaur C."/>
            <person name="Mayilraj S."/>
            <person name="Subramanian S."/>
        </authorList>
    </citation>
    <scope>NUCLEOTIDE SEQUENCE [LARGE SCALE GENOMIC DNA]</scope>
    <source>
        <strain evidence="1 2">DSM 436</strain>
    </source>
</reference>
<gene>
    <name evidence="1" type="ORF">CAP_3595</name>
</gene>
<dbReference type="Proteomes" id="UP000019678">
    <property type="component" value="Unassembled WGS sequence"/>
</dbReference>
<evidence type="ECO:0008006" key="3">
    <source>
        <dbReference type="Google" id="ProtNLM"/>
    </source>
</evidence>
<keyword evidence="2" id="KW-1185">Reference proteome</keyword>
<proteinExistence type="predicted"/>
<dbReference type="STRING" id="1192034.CAP_3595"/>
<dbReference type="EMBL" id="ASRX01000027">
    <property type="protein sequence ID" value="EYF05005.1"/>
    <property type="molecule type" value="Genomic_DNA"/>
</dbReference>
<sequence length="138" mass="15070">MDLIVCLGDTLTHLPDVGAVEGLFEDVRACLGEGGVFVATFRDYVTAPLQGEKRFIPVRGDEDRILTCVLEYGEATVTVHDVLHERRGVAWQLRVSSYPKLRLAPAWVVEALAARGFAVQQEAGPGGMVRVVARHTGR</sequence>
<comment type="caution">
    <text evidence="1">The sequence shown here is derived from an EMBL/GenBank/DDBJ whole genome shotgun (WGS) entry which is preliminary data.</text>
</comment>
<dbReference type="RefSeq" id="WP_052375481.1">
    <property type="nucleotide sequence ID" value="NZ_ASRX01000027.1"/>
</dbReference>
<accession>A0A017T881</accession>
<organism evidence="1 2">
    <name type="scientific">Chondromyces apiculatus DSM 436</name>
    <dbReference type="NCBI Taxonomy" id="1192034"/>
    <lineage>
        <taxon>Bacteria</taxon>
        <taxon>Pseudomonadati</taxon>
        <taxon>Myxococcota</taxon>
        <taxon>Polyangia</taxon>
        <taxon>Polyangiales</taxon>
        <taxon>Polyangiaceae</taxon>
        <taxon>Chondromyces</taxon>
    </lineage>
</organism>
<dbReference type="Gene3D" id="3.40.50.150">
    <property type="entry name" value="Vaccinia Virus protein VP39"/>
    <property type="match status" value="1"/>
</dbReference>
<dbReference type="InterPro" id="IPR029063">
    <property type="entry name" value="SAM-dependent_MTases_sf"/>
</dbReference>
<name>A0A017T881_9BACT</name>
<protein>
    <recommendedName>
        <fullName evidence="3">Class I SAM-dependent methyltransferase</fullName>
    </recommendedName>
</protein>
<dbReference type="SUPFAM" id="SSF53335">
    <property type="entry name" value="S-adenosyl-L-methionine-dependent methyltransferases"/>
    <property type="match status" value="1"/>
</dbReference>